<organism evidence="3 5">
    <name type="scientific">Roseovarius indicus</name>
    <dbReference type="NCBI Taxonomy" id="540747"/>
    <lineage>
        <taxon>Bacteria</taxon>
        <taxon>Pseudomonadati</taxon>
        <taxon>Pseudomonadota</taxon>
        <taxon>Alphaproteobacteria</taxon>
        <taxon>Rhodobacterales</taxon>
        <taxon>Roseobacteraceae</taxon>
        <taxon>Roseovarius</taxon>
    </lineage>
</organism>
<evidence type="ECO:0000313" key="4">
    <source>
        <dbReference type="EMBL" id="QEW29122.1"/>
    </source>
</evidence>
<proteinExistence type="predicted"/>
<keyword evidence="3" id="KW-0449">Lipoprotein</keyword>
<dbReference type="InterPro" id="IPR007314">
    <property type="entry name" value="Cofac_haem-bd_dom"/>
</dbReference>
<feature type="domain" description="Haem-binding uptake Tiki superfamily ChaN" evidence="2">
    <location>
        <begin position="16"/>
        <end position="209"/>
    </location>
</feature>
<evidence type="ECO:0000313" key="3">
    <source>
        <dbReference type="EMBL" id="KRS19550.1"/>
    </source>
</evidence>
<gene>
    <name evidence="4" type="ORF">RIdsm_04964</name>
    <name evidence="3" type="ORF">XM52_01525</name>
</gene>
<dbReference type="Pfam" id="PF04187">
    <property type="entry name" value="Cofac_haem_bdg"/>
    <property type="match status" value="1"/>
</dbReference>
<feature type="signal peptide" evidence="1">
    <location>
        <begin position="1"/>
        <end position="18"/>
    </location>
</feature>
<dbReference type="OrthoDB" id="9795827at2"/>
<reference evidence="3 5" key="1">
    <citation type="submission" date="2015-04" db="EMBL/GenBank/DDBJ databases">
        <title>The draft genome sequence of Roseovarius indicus B108T.</title>
        <authorList>
            <person name="Li G."/>
            <person name="Lai Q."/>
            <person name="Shao Z."/>
            <person name="Yan P."/>
        </authorList>
    </citation>
    <scope>NUCLEOTIDE SEQUENCE [LARGE SCALE GENOMIC DNA]</scope>
    <source>
        <strain evidence="3 5">B108</strain>
    </source>
</reference>
<sequence length="254" mass="27505">MRSLLFLMFSTLSCAATAQDISVLGEVHDNPAHHAAQAERVQNIAPRALVFEMLTPEQANSITPELRGDADALAKALDWENSGWPDFAMYYPIFAAAPDARIYGAGVGRDEARAAMDGGFDGPMDGNAARFGLDEPLPQHQQDAREALQMEAHCNAIPEEMLPGMVRIQRLRDAMLARMALEAHEETGGPVVVITGNGHARRDWGMPALLALAAPELEVHVVGQTENEMPLVGGFDEVLSAPPAQRDDPCEAFR</sequence>
<dbReference type="CDD" id="cd14727">
    <property type="entry name" value="ChanN-like"/>
    <property type="match status" value="1"/>
</dbReference>
<dbReference type="PATRIC" id="fig|540747.5.peg.307"/>
<dbReference type="EMBL" id="LAXI01000001">
    <property type="protein sequence ID" value="KRS19550.1"/>
    <property type="molecule type" value="Genomic_DNA"/>
</dbReference>
<dbReference type="EMBL" id="CP031598">
    <property type="protein sequence ID" value="QEW29122.1"/>
    <property type="molecule type" value="Genomic_DNA"/>
</dbReference>
<reference evidence="4 6" key="2">
    <citation type="submission" date="2018-08" db="EMBL/GenBank/DDBJ databases">
        <title>Genetic Globetrotter - A new plasmid hitch-hiking vast phylogenetic and geographic distances.</title>
        <authorList>
            <person name="Vollmers J."/>
            <person name="Petersen J."/>
        </authorList>
    </citation>
    <scope>NUCLEOTIDE SEQUENCE [LARGE SCALE GENOMIC DNA]</scope>
    <source>
        <strain evidence="4 6">DSM 26383</strain>
    </source>
</reference>
<dbReference type="STRING" id="540747.SAMN04488031_102538"/>
<name>A0A0T5PF26_9RHOB</name>
<dbReference type="Gene3D" id="3.40.50.11550">
    <property type="match status" value="2"/>
</dbReference>
<dbReference type="AlphaFoldDB" id="A0A0T5PF26"/>
<protein>
    <submittedName>
        <fullName evidence="3">Lipoprotein</fullName>
    </submittedName>
    <submittedName>
        <fullName evidence="4">Putative iron-regulated protein</fullName>
    </submittedName>
</protein>
<feature type="chain" id="PRO_5010437663" evidence="1">
    <location>
        <begin position="19"/>
        <end position="254"/>
    </location>
</feature>
<evidence type="ECO:0000259" key="2">
    <source>
        <dbReference type="Pfam" id="PF04187"/>
    </source>
</evidence>
<keyword evidence="1" id="KW-0732">Signal</keyword>
<evidence type="ECO:0000256" key="1">
    <source>
        <dbReference type="SAM" id="SignalP"/>
    </source>
</evidence>
<accession>A0A0T5PF26</accession>
<keyword evidence="5" id="KW-1185">Reference proteome</keyword>
<dbReference type="KEGG" id="rid:RIdsm_04964"/>
<dbReference type="Proteomes" id="UP000051401">
    <property type="component" value="Unassembled WGS sequence"/>
</dbReference>
<dbReference type="SUPFAM" id="SSF159501">
    <property type="entry name" value="EreA/ChaN-like"/>
    <property type="match status" value="1"/>
</dbReference>
<dbReference type="Proteomes" id="UP000325785">
    <property type="component" value="Chromosome"/>
</dbReference>
<evidence type="ECO:0000313" key="5">
    <source>
        <dbReference type="Proteomes" id="UP000051401"/>
    </source>
</evidence>
<evidence type="ECO:0000313" key="6">
    <source>
        <dbReference type="Proteomes" id="UP000325785"/>
    </source>
</evidence>